<dbReference type="EMBL" id="CH902623">
    <property type="protein sequence ID" value="EDV30302.1"/>
    <property type="molecule type" value="Genomic_DNA"/>
</dbReference>
<keyword evidence="3" id="KW-1185">Reference proteome</keyword>
<accession>B3MSR2</accession>
<evidence type="ECO:0000313" key="2">
    <source>
        <dbReference type="EMBL" id="EDV30302.1"/>
    </source>
</evidence>
<feature type="signal peptide" evidence="1">
    <location>
        <begin position="1"/>
        <end position="20"/>
    </location>
</feature>
<protein>
    <submittedName>
        <fullName evidence="2">Uncharacterized protein</fullName>
    </submittedName>
</protein>
<name>B3MSR2_DROAN</name>
<dbReference type="Proteomes" id="UP000007801">
    <property type="component" value="Unassembled WGS sequence"/>
</dbReference>
<keyword evidence="1" id="KW-0732">Signal</keyword>
<dbReference type="KEGG" id="dan:6502719"/>
<feature type="chain" id="PRO_5002793429" evidence="1">
    <location>
        <begin position="21"/>
        <end position="140"/>
    </location>
</feature>
<evidence type="ECO:0000256" key="1">
    <source>
        <dbReference type="SAM" id="SignalP"/>
    </source>
</evidence>
<proteinExistence type="predicted"/>
<gene>
    <name evidence="2" type="primary">Dana\GF19986</name>
    <name evidence="2" type="synonym">dana_GLEANR_22391</name>
    <name evidence="2" type="ORF">GF19986</name>
</gene>
<dbReference type="InParanoid" id="B3MSR2"/>
<dbReference type="STRING" id="7217.B3MSR2"/>
<dbReference type="PhylomeDB" id="B3MSR2"/>
<dbReference type="GeneID" id="6502719"/>
<dbReference type="OrthoDB" id="7848443at2759"/>
<reference evidence="2 3" key="1">
    <citation type="journal article" date="2007" name="Nature">
        <title>Evolution of genes and genomes on the Drosophila phylogeny.</title>
        <authorList>
            <consortium name="Drosophila 12 Genomes Consortium"/>
            <person name="Clark A.G."/>
            <person name="Eisen M.B."/>
            <person name="Smith D.R."/>
            <person name="Bergman C.M."/>
            <person name="Oliver B."/>
            <person name="Markow T.A."/>
            <person name="Kaufman T.C."/>
            <person name="Kellis M."/>
            <person name="Gelbart W."/>
            <person name="Iyer V.N."/>
            <person name="Pollard D.A."/>
            <person name="Sackton T.B."/>
            <person name="Larracuente A.M."/>
            <person name="Singh N.D."/>
            <person name="Abad J.P."/>
            <person name="Abt D.N."/>
            <person name="Adryan B."/>
            <person name="Aguade M."/>
            <person name="Akashi H."/>
            <person name="Anderson W.W."/>
            <person name="Aquadro C.F."/>
            <person name="Ardell D.H."/>
            <person name="Arguello R."/>
            <person name="Artieri C.G."/>
            <person name="Barbash D.A."/>
            <person name="Barker D."/>
            <person name="Barsanti P."/>
            <person name="Batterham P."/>
            <person name="Batzoglou S."/>
            <person name="Begun D."/>
            <person name="Bhutkar A."/>
            <person name="Blanco E."/>
            <person name="Bosak S.A."/>
            <person name="Bradley R.K."/>
            <person name="Brand A.D."/>
            <person name="Brent M.R."/>
            <person name="Brooks A.N."/>
            <person name="Brown R.H."/>
            <person name="Butlin R.K."/>
            <person name="Caggese C."/>
            <person name="Calvi B.R."/>
            <person name="Bernardo de Carvalho A."/>
            <person name="Caspi A."/>
            <person name="Castrezana S."/>
            <person name="Celniker S.E."/>
            <person name="Chang J.L."/>
            <person name="Chapple C."/>
            <person name="Chatterji S."/>
            <person name="Chinwalla A."/>
            <person name="Civetta A."/>
            <person name="Clifton S.W."/>
            <person name="Comeron J.M."/>
            <person name="Costello J.C."/>
            <person name="Coyne J.A."/>
            <person name="Daub J."/>
            <person name="David R.G."/>
            <person name="Delcher A.L."/>
            <person name="Delehaunty K."/>
            <person name="Do C.B."/>
            <person name="Ebling H."/>
            <person name="Edwards K."/>
            <person name="Eickbush T."/>
            <person name="Evans J.D."/>
            <person name="Filipski A."/>
            <person name="Findeiss S."/>
            <person name="Freyhult E."/>
            <person name="Fulton L."/>
            <person name="Fulton R."/>
            <person name="Garcia A.C."/>
            <person name="Gardiner A."/>
            <person name="Garfield D.A."/>
            <person name="Garvin B.E."/>
            <person name="Gibson G."/>
            <person name="Gilbert D."/>
            <person name="Gnerre S."/>
            <person name="Godfrey J."/>
            <person name="Good R."/>
            <person name="Gotea V."/>
            <person name="Gravely B."/>
            <person name="Greenberg A.J."/>
            <person name="Griffiths-Jones S."/>
            <person name="Gross S."/>
            <person name="Guigo R."/>
            <person name="Gustafson E.A."/>
            <person name="Haerty W."/>
            <person name="Hahn M.W."/>
            <person name="Halligan D.L."/>
            <person name="Halpern A.L."/>
            <person name="Halter G.M."/>
            <person name="Han M.V."/>
            <person name="Heger A."/>
            <person name="Hillier L."/>
            <person name="Hinrichs A.S."/>
            <person name="Holmes I."/>
            <person name="Hoskins R.A."/>
            <person name="Hubisz M.J."/>
            <person name="Hultmark D."/>
            <person name="Huntley M.A."/>
            <person name="Jaffe D.B."/>
            <person name="Jagadeeshan S."/>
            <person name="Jeck W.R."/>
            <person name="Johnson J."/>
            <person name="Jones C.D."/>
            <person name="Jordan W.C."/>
            <person name="Karpen G.H."/>
            <person name="Kataoka E."/>
            <person name="Keightley P.D."/>
            <person name="Kheradpour P."/>
            <person name="Kirkness E.F."/>
            <person name="Koerich L.B."/>
            <person name="Kristiansen K."/>
            <person name="Kudrna D."/>
            <person name="Kulathinal R.J."/>
            <person name="Kumar S."/>
            <person name="Kwok R."/>
            <person name="Lander E."/>
            <person name="Langley C.H."/>
            <person name="Lapoint R."/>
            <person name="Lazzaro B.P."/>
            <person name="Lee S.J."/>
            <person name="Levesque L."/>
            <person name="Li R."/>
            <person name="Lin C.F."/>
            <person name="Lin M.F."/>
            <person name="Lindblad-Toh K."/>
            <person name="Llopart A."/>
            <person name="Long M."/>
            <person name="Low L."/>
            <person name="Lozovsky E."/>
            <person name="Lu J."/>
            <person name="Luo M."/>
            <person name="Machado C.A."/>
            <person name="Makalowski W."/>
            <person name="Marzo M."/>
            <person name="Matsuda M."/>
            <person name="Matzkin L."/>
            <person name="McAllister B."/>
            <person name="McBride C.S."/>
            <person name="McKernan B."/>
            <person name="McKernan K."/>
            <person name="Mendez-Lago M."/>
            <person name="Minx P."/>
            <person name="Mollenhauer M.U."/>
            <person name="Montooth K."/>
            <person name="Mount S.M."/>
            <person name="Mu X."/>
            <person name="Myers E."/>
            <person name="Negre B."/>
            <person name="Newfeld S."/>
            <person name="Nielsen R."/>
            <person name="Noor M.A."/>
            <person name="O'Grady P."/>
            <person name="Pachter L."/>
            <person name="Papaceit M."/>
            <person name="Parisi M.J."/>
            <person name="Parisi M."/>
            <person name="Parts L."/>
            <person name="Pedersen J.S."/>
            <person name="Pesole G."/>
            <person name="Phillippy A.M."/>
            <person name="Ponting C.P."/>
            <person name="Pop M."/>
            <person name="Porcelli D."/>
            <person name="Powell J.R."/>
            <person name="Prohaska S."/>
            <person name="Pruitt K."/>
            <person name="Puig M."/>
            <person name="Quesneville H."/>
            <person name="Ram K.R."/>
            <person name="Rand D."/>
            <person name="Rasmussen M.D."/>
            <person name="Reed L.K."/>
            <person name="Reenan R."/>
            <person name="Reily A."/>
            <person name="Remington K.A."/>
            <person name="Rieger T.T."/>
            <person name="Ritchie M.G."/>
            <person name="Robin C."/>
            <person name="Rogers Y.H."/>
            <person name="Rohde C."/>
            <person name="Rozas J."/>
            <person name="Rubenfield M.J."/>
            <person name="Ruiz A."/>
            <person name="Russo S."/>
            <person name="Salzberg S.L."/>
            <person name="Sanchez-Gracia A."/>
            <person name="Saranga D.J."/>
            <person name="Sato H."/>
            <person name="Schaeffer S.W."/>
            <person name="Schatz M.C."/>
            <person name="Schlenke T."/>
            <person name="Schwartz R."/>
            <person name="Segarra C."/>
            <person name="Singh R.S."/>
            <person name="Sirot L."/>
            <person name="Sirota M."/>
            <person name="Sisneros N.B."/>
            <person name="Smith C.D."/>
            <person name="Smith T.F."/>
            <person name="Spieth J."/>
            <person name="Stage D.E."/>
            <person name="Stark A."/>
            <person name="Stephan W."/>
            <person name="Strausberg R.L."/>
            <person name="Strempel S."/>
            <person name="Sturgill D."/>
            <person name="Sutton G."/>
            <person name="Sutton G.G."/>
            <person name="Tao W."/>
            <person name="Teichmann S."/>
            <person name="Tobari Y.N."/>
            <person name="Tomimura Y."/>
            <person name="Tsolas J.M."/>
            <person name="Valente V.L."/>
            <person name="Venter E."/>
            <person name="Venter J.C."/>
            <person name="Vicario S."/>
            <person name="Vieira F.G."/>
            <person name="Vilella A.J."/>
            <person name="Villasante A."/>
            <person name="Walenz B."/>
            <person name="Wang J."/>
            <person name="Wasserman M."/>
            <person name="Watts T."/>
            <person name="Wilson D."/>
            <person name="Wilson R.K."/>
            <person name="Wing R.A."/>
            <person name="Wolfner M.F."/>
            <person name="Wong A."/>
            <person name="Wong G.K."/>
            <person name="Wu C.I."/>
            <person name="Wu G."/>
            <person name="Yamamoto D."/>
            <person name="Yang H.P."/>
            <person name="Yang S.P."/>
            <person name="Yorke J.A."/>
            <person name="Yoshida K."/>
            <person name="Zdobnov E."/>
            <person name="Zhang P."/>
            <person name="Zhang Y."/>
            <person name="Zimin A.V."/>
            <person name="Baldwin J."/>
            <person name="Abdouelleil A."/>
            <person name="Abdulkadir J."/>
            <person name="Abebe A."/>
            <person name="Abera B."/>
            <person name="Abreu J."/>
            <person name="Acer S.C."/>
            <person name="Aftuck L."/>
            <person name="Alexander A."/>
            <person name="An P."/>
            <person name="Anderson E."/>
            <person name="Anderson S."/>
            <person name="Arachi H."/>
            <person name="Azer M."/>
            <person name="Bachantsang P."/>
            <person name="Barry A."/>
            <person name="Bayul T."/>
            <person name="Berlin A."/>
            <person name="Bessette D."/>
            <person name="Bloom T."/>
            <person name="Blye J."/>
            <person name="Boguslavskiy L."/>
            <person name="Bonnet C."/>
            <person name="Boukhgalter B."/>
            <person name="Bourzgui I."/>
            <person name="Brown A."/>
            <person name="Cahill P."/>
            <person name="Channer S."/>
            <person name="Cheshatsang Y."/>
            <person name="Chuda L."/>
            <person name="Citroen M."/>
            <person name="Collymore A."/>
            <person name="Cooke P."/>
            <person name="Costello M."/>
            <person name="D'Aco K."/>
            <person name="Daza R."/>
            <person name="De Haan G."/>
            <person name="DeGray S."/>
            <person name="DeMaso C."/>
            <person name="Dhargay N."/>
            <person name="Dooley K."/>
            <person name="Dooley E."/>
            <person name="Doricent M."/>
            <person name="Dorje P."/>
            <person name="Dorjee K."/>
            <person name="Dupes A."/>
            <person name="Elong R."/>
            <person name="Falk J."/>
            <person name="Farina A."/>
            <person name="Faro S."/>
            <person name="Ferguson D."/>
            <person name="Fisher S."/>
            <person name="Foley C.D."/>
            <person name="Franke A."/>
            <person name="Friedrich D."/>
            <person name="Gadbois L."/>
            <person name="Gearin G."/>
            <person name="Gearin C.R."/>
            <person name="Giannoukos G."/>
            <person name="Goode T."/>
            <person name="Graham J."/>
            <person name="Grandbois E."/>
            <person name="Grewal S."/>
            <person name="Gyaltsen K."/>
            <person name="Hafez N."/>
            <person name="Hagos B."/>
            <person name="Hall J."/>
            <person name="Henson C."/>
            <person name="Hollinger A."/>
            <person name="Honan T."/>
            <person name="Huard M.D."/>
            <person name="Hughes L."/>
            <person name="Hurhula B."/>
            <person name="Husby M.E."/>
            <person name="Kamat A."/>
            <person name="Kanga B."/>
            <person name="Kashin S."/>
            <person name="Khazanovich D."/>
            <person name="Kisner P."/>
            <person name="Lance K."/>
            <person name="Lara M."/>
            <person name="Lee W."/>
            <person name="Lennon N."/>
            <person name="Letendre F."/>
            <person name="LeVine R."/>
            <person name="Lipovsky A."/>
            <person name="Liu X."/>
            <person name="Liu J."/>
            <person name="Liu S."/>
            <person name="Lokyitsang T."/>
            <person name="Lokyitsang Y."/>
            <person name="Lubonja R."/>
            <person name="Lui A."/>
            <person name="MacDonald P."/>
            <person name="Magnisalis V."/>
            <person name="Maru K."/>
            <person name="Matthews C."/>
            <person name="McCusker W."/>
            <person name="McDonough S."/>
            <person name="Mehta T."/>
            <person name="Meldrim J."/>
            <person name="Meneus L."/>
            <person name="Mihai O."/>
            <person name="Mihalev A."/>
            <person name="Mihova T."/>
            <person name="Mittelman R."/>
            <person name="Mlenga V."/>
            <person name="Montmayeur A."/>
            <person name="Mulrain L."/>
            <person name="Navidi A."/>
            <person name="Naylor J."/>
            <person name="Negash T."/>
            <person name="Nguyen T."/>
            <person name="Nguyen N."/>
            <person name="Nicol R."/>
            <person name="Norbu C."/>
            <person name="Norbu N."/>
            <person name="Novod N."/>
            <person name="O'Neill B."/>
            <person name="Osman S."/>
            <person name="Markiewicz E."/>
            <person name="Oyono O.L."/>
            <person name="Patti C."/>
            <person name="Phunkhang P."/>
            <person name="Pierre F."/>
            <person name="Priest M."/>
            <person name="Raghuraman S."/>
            <person name="Rege F."/>
            <person name="Reyes R."/>
            <person name="Rise C."/>
            <person name="Rogov P."/>
            <person name="Ross K."/>
            <person name="Ryan E."/>
            <person name="Settipalli S."/>
            <person name="Shea T."/>
            <person name="Sherpa N."/>
            <person name="Shi L."/>
            <person name="Shih D."/>
            <person name="Sparrow T."/>
            <person name="Spaulding J."/>
            <person name="Stalker J."/>
            <person name="Stange-Thomann N."/>
            <person name="Stavropoulos S."/>
            <person name="Stone C."/>
            <person name="Strader C."/>
            <person name="Tesfaye S."/>
            <person name="Thomson T."/>
            <person name="Thoulutsang Y."/>
            <person name="Thoulutsang D."/>
            <person name="Topham K."/>
            <person name="Topping I."/>
            <person name="Tsamla T."/>
            <person name="Vassiliev H."/>
            <person name="Vo A."/>
            <person name="Wangchuk T."/>
            <person name="Wangdi T."/>
            <person name="Weiand M."/>
            <person name="Wilkinson J."/>
            <person name="Wilson A."/>
            <person name="Yadav S."/>
            <person name="Young G."/>
            <person name="Yu Q."/>
            <person name="Zembek L."/>
            <person name="Zhong D."/>
            <person name="Zimmer A."/>
            <person name="Zwirko Z."/>
            <person name="Jaffe D.B."/>
            <person name="Alvarez P."/>
            <person name="Brockman W."/>
            <person name="Butler J."/>
            <person name="Chin C."/>
            <person name="Gnerre S."/>
            <person name="Grabherr M."/>
            <person name="Kleber M."/>
            <person name="Mauceli E."/>
            <person name="MacCallum I."/>
        </authorList>
    </citation>
    <scope>NUCLEOTIDE SEQUENCE [LARGE SCALE GENOMIC DNA]</scope>
    <source>
        <strain evidence="3">Tucson 14024-0371.13</strain>
    </source>
</reference>
<dbReference type="OMA" id="SRLNIWH"/>
<evidence type="ECO:0000313" key="3">
    <source>
        <dbReference type="Proteomes" id="UP000007801"/>
    </source>
</evidence>
<dbReference type="HOGENOM" id="CLU_153420_0_0_1"/>
<dbReference type="AlphaFoldDB" id="B3MSR2"/>
<sequence length="140" mass="16589">MSWLSVVFCTFCLAFLVIWASPPQWDRVALDMAAEKNVTTRWRIQEAWKATVASETQLHEYYNELTNLEKEKSERIMKHAHAEVNRCVYEFYMGSTMERFTDCVRHVTSLHLTRLKNIRRATNHTEERVISGASRLKIWH</sequence>
<organism evidence="2 3">
    <name type="scientific">Drosophila ananassae</name>
    <name type="common">Fruit fly</name>
    <dbReference type="NCBI Taxonomy" id="7217"/>
    <lineage>
        <taxon>Eukaryota</taxon>
        <taxon>Metazoa</taxon>
        <taxon>Ecdysozoa</taxon>
        <taxon>Arthropoda</taxon>
        <taxon>Hexapoda</taxon>
        <taxon>Insecta</taxon>
        <taxon>Pterygota</taxon>
        <taxon>Neoptera</taxon>
        <taxon>Endopterygota</taxon>
        <taxon>Diptera</taxon>
        <taxon>Brachycera</taxon>
        <taxon>Muscomorpha</taxon>
        <taxon>Ephydroidea</taxon>
        <taxon>Drosophilidae</taxon>
        <taxon>Drosophila</taxon>
        <taxon>Sophophora</taxon>
    </lineage>
</organism>